<dbReference type="PANTHER" id="PTHR46112:SF2">
    <property type="entry name" value="XAA-PRO AMINOPEPTIDASE P-RELATED"/>
    <property type="match status" value="1"/>
</dbReference>
<feature type="domain" description="Creatinase N-terminal" evidence="2">
    <location>
        <begin position="8"/>
        <end position="99"/>
    </location>
</feature>
<evidence type="ECO:0000313" key="4">
    <source>
        <dbReference type="Proteomes" id="UP001652409"/>
    </source>
</evidence>
<accession>A0ABT2TWN7</accession>
<dbReference type="PANTHER" id="PTHR46112">
    <property type="entry name" value="AMINOPEPTIDASE"/>
    <property type="match status" value="1"/>
</dbReference>
<dbReference type="Gene3D" id="3.90.230.10">
    <property type="entry name" value="Creatinase/methionine aminopeptidase superfamily"/>
    <property type="match status" value="1"/>
</dbReference>
<dbReference type="Gene3D" id="3.40.350.10">
    <property type="entry name" value="Creatinase/prolidase N-terminal domain"/>
    <property type="match status" value="1"/>
</dbReference>
<dbReference type="InterPro" id="IPR036005">
    <property type="entry name" value="Creatinase/aminopeptidase-like"/>
</dbReference>
<keyword evidence="4" id="KW-1185">Reference proteome</keyword>
<organism evidence="3 4">
    <name type="scientific">Blautia ammoniilytica</name>
    <dbReference type="NCBI Taxonomy" id="2981782"/>
    <lineage>
        <taxon>Bacteria</taxon>
        <taxon>Bacillati</taxon>
        <taxon>Bacillota</taxon>
        <taxon>Clostridia</taxon>
        <taxon>Lachnospirales</taxon>
        <taxon>Lachnospiraceae</taxon>
        <taxon>Blautia</taxon>
    </lineage>
</organism>
<dbReference type="InterPro" id="IPR000994">
    <property type="entry name" value="Pept_M24"/>
</dbReference>
<sequence>MRETEEKILRVRELMEEKGYDAVVLNTNENFFWITGGKSAFVDKSGPAASKILITKDKSYAVCNSSERYRVMEEELDGLGFELIGYLWHEDEAKILEPYLKGLKVVSDNGCYGENKGSEIQPLRYILTDEEIARFRQIGPESTRILEECVRQIKKGETEFEIAGRITGALMAKGYQVPVCLVAADDRLKKFRHPIPTANKVEKYAMAAICAQKYGLTISISRIVSFGEVDEDKMKRLKAVVKADAAYILSTVPGATAVSVLEAGKAVYEAEGYGPDFDLHHQGGGLGYPTRDYCTNFACTEVVHDRQGFSWNPTIAGVKAEDTFLVIDGKQEIVSHTGEWVYEEVEYKGQKILRPGILVL</sequence>
<comment type="caution">
    <text evidence="3">The sequence shown here is derived from an EMBL/GenBank/DDBJ whole genome shotgun (WGS) entry which is preliminary data.</text>
</comment>
<gene>
    <name evidence="3" type="ORF">OCV61_14795</name>
</gene>
<dbReference type="Proteomes" id="UP001652409">
    <property type="component" value="Unassembled WGS sequence"/>
</dbReference>
<dbReference type="InterPro" id="IPR000587">
    <property type="entry name" value="Creatinase_N"/>
</dbReference>
<dbReference type="EMBL" id="JAOQJL010000036">
    <property type="protein sequence ID" value="MCU6766653.1"/>
    <property type="molecule type" value="Genomic_DNA"/>
</dbReference>
<feature type="domain" description="Peptidase M24" evidence="1">
    <location>
        <begin position="135"/>
        <end position="326"/>
    </location>
</feature>
<evidence type="ECO:0000313" key="3">
    <source>
        <dbReference type="EMBL" id="MCU6766653.1"/>
    </source>
</evidence>
<proteinExistence type="predicted"/>
<reference evidence="3 4" key="1">
    <citation type="journal article" date="2021" name="ISME Commun">
        <title>Automated analysis of genomic sequences facilitates high-throughput and comprehensive description of bacteria.</title>
        <authorList>
            <person name="Hitch T.C.A."/>
        </authorList>
    </citation>
    <scope>NUCLEOTIDE SEQUENCE [LARGE SCALE GENOMIC DNA]</scope>
    <source>
        <strain evidence="3 4">Sanger_23</strain>
    </source>
</reference>
<dbReference type="InterPro" id="IPR050659">
    <property type="entry name" value="Peptidase_M24B"/>
</dbReference>
<evidence type="ECO:0000259" key="2">
    <source>
        <dbReference type="Pfam" id="PF01321"/>
    </source>
</evidence>
<dbReference type="InterPro" id="IPR029149">
    <property type="entry name" value="Creatin/AminoP/Spt16_N"/>
</dbReference>
<protein>
    <submittedName>
        <fullName evidence="3">M24 family metallopeptidase</fullName>
    </submittedName>
</protein>
<dbReference type="SUPFAM" id="SSF55920">
    <property type="entry name" value="Creatinase/aminopeptidase"/>
    <property type="match status" value="1"/>
</dbReference>
<dbReference type="SUPFAM" id="SSF53092">
    <property type="entry name" value="Creatinase/prolidase N-terminal domain"/>
    <property type="match status" value="1"/>
</dbReference>
<dbReference type="CDD" id="cd01066">
    <property type="entry name" value="APP_MetAP"/>
    <property type="match status" value="1"/>
</dbReference>
<dbReference type="Pfam" id="PF00557">
    <property type="entry name" value="Peptidase_M24"/>
    <property type="match status" value="1"/>
</dbReference>
<dbReference type="RefSeq" id="WP_158422464.1">
    <property type="nucleotide sequence ID" value="NZ_JAOQJL010000036.1"/>
</dbReference>
<evidence type="ECO:0000259" key="1">
    <source>
        <dbReference type="Pfam" id="PF00557"/>
    </source>
</evidence>
<dbReference type="Pfam" id="PF01321">
    <property type="entry name" value="Creatinase_N"/>
    <property type="match status" value="1"/>
</dbReference>
<name>A0ABT2TWN7_9FIRM</name>